<dbReference type="RefSeq" id="WP_045175072.1">
    <property type="nucleotide sequence ID" value="NZ_CP139957.1"/>
</dbReference>
<dbReference type="EMBL" id="CP139957">
    <property type="protein sequence ID" value="WPX07746.1"/>
    <property type="molecule type" value="Genomic_DNA"/>
</dbReference>
<name>A0ABZ0TWC1_9FIRM</name>
<reference evidence="1 2" key="1">
    <citation type="submission" date="2023-12" db="EMBL/GenBank/DDBJ databases">
        <authorList>
            <person name="Manesh M.J.H."/>
            <person name="Bing R.G."/>
            <person name="Willard D.J."/>
            <person name="Kelly R.M."/>
        </authorList>
    </citation>
    <scope>NUCLEOTIDE SEQUENCE [LARGE SCALE GENOMIC DNA]</scope>
    <source>
        <strain evidence="1 2">DSM 8977</strain>
    </source>
</reference>
<proteinExistence type="predicted"/>
<organism evidence="1 2">
    <name type="scientific">Anaerocellum danielii</name>
    <dbReference type="NCBI Taxonomy" id="1387557"/>
    <lineage>
        <taxon>Bacteria</taxon>
        <taxon>Bacillati</taxon>
        <taxon>Bacillota</taxon>
        <taxon>Bacillota incertae sedis</taxon>
        <taxon>Caldicellulosiruptorales</taxon>
        <taxon>Caldicellulosiruptoraceae</taxon>
        <taxon>Anaerocellum</taxon>
    </lineage>
</organism>
<dbReference type="Pfam" id="PF04465">
    <property type="entry name" value="DUF499"/>
    <property type="match status" value="1"/>
</dbReference>
<dbReference type="InterPro" id="IPR007555">
    <property type="entry name" value="DUF499"/>
</dbReference>
<gene>
    <name evidence="1" type="ORF">SOJ16_001574</name>
</gene>
<accession>A0ABZ0TWC1</accession>
<sequence>MKTLFDLCKPREDIFTTRSSEDVQEISDLLSDKINPEKFFEQTYITNGMRRLFDVAFKRFIGADDEQGVIVLRQAMGGGKTHNMIALGLLAKYPELRKKVLGESYQYMYTGRIRLAVFTGRWTRSIPWVEIANQLGKQEVLNKSLQNHMFAPGDREWTELLTGDPLLILLDELPLYLEYVQSIPVGETNFGKVVSIGLSNLFNAIQKKDLSNVMVVVADLQAAYEQGGKLLQSALATELDKEATRVASSIQPVDMVTNDVYCILRKRFFKECPQDPENDPDVEEIAKAYKEVIEEGNRKGQTTVEPERIYTEIKRTYPFHPAIMELVSRFRENVNFQQTRGLIRLMRHYIRYLYGEDGSLAKQKYLIEPYDFDLSDYNTREEITNIKQSLENAVMHDVYSTAHITTAKAIDQKYNTTLASEVAKLILLSSLSEITKSPLGLTTSELFAYMSSPNKDLSLLANIIEEFKQNSLHTRIDANDRIYLTPMENVIARMRKFKSMYTLDEAEAVLERLLYEYFSPRNLNCYQKVYQKIIALPNDISKINVDMNNVTLIISKPYDSKGSLNPALIGFWQNQTYKNRLLFLTGSTTMYNTLLERIREYMCWENVLKELRNERVPETDTEYQRAENEQSKMRNAVLEVLRETFNKIYYPQRPYTKQNAELIPEDLKYLPAGENGDSQGTKGLDGVKALLGNNRDGEIVIQKVLLNKKYIEVNDIDEFREKVENLLFTRESMSWSEIVERSARDARWFWHPPEALENLKREMLSKGLWKESGGLVLRGEAAKDKTTVKVHFVSADFDTGEIVLKLIPMYGDVVHYEEGDKEVTENSPVVPNINEFRTKAAKLNFLCIDSTGYHPKGDVVKYECPIMLDDNIKYGDSEGRVHIKVRTAPQATVKYTTDGTNPRYNGKIAENGDIIIPDDAKVIIVVAEKDGVFSELKHIPINKDKTGKVMIKEIELDYTKPVRLKVAGAKNKIQLFNLLEVQREIELLKSFGGKLVRYSIDVYKDDENYIVLTNNIRQGVEANEILKLIEKVKAEFYNNEVQNVAVVITELLFEDAKNFEEWTKQKGKTLHDFKEVITQNE</sequence>
<evidence type="ECO:0000313" key="1">
    <source>
        <dbReference type="EMBL" id="WPX07746.1"/>
    </source>
</evidence>
<protein>
    <submittedName>
        <fullName evidence="1">DUF499 domain-containing protein</fullName>
    </submittedName>
</protein>
<evidence type="ECO:0000313" key="2">
    <source>
        <dbReference type="Proteomes" id="UP001322744"/>
    </source>
</evidence>
<dbReference type="Proteomes" id="UP001322744">
    <property type="component" value="Chromosome"/>
</dbReference>
<keyword evidence="2" id="KW-1185">Reference proteome</keyword>